<keyword evidence="3" id="KW-0479">Metal-binding</keyword>
<evidence type="ECO:0000313" key="7">
    <source>
        <dbReference type="Proteomes" id="UP000298631"/>
    </source>
</evidence>
<dbReference type="CDD" id="cd02968">
    <property type="entry name" value="SCO"/>
    <property type="match status" value="1"/>
</dbReference>
<reference evidence="6 7" key="1">
    <citation type="submission" date="2019-05" db="EMBL/GenBank/DDBJ databases">
        <title>Pseudorhodobacter turbinis sp. nov., isolated from the gut of the Korean turban shell.</title>
        <authorList>
            <person name="Jeong Y.-S."/>
            <person name="Kang W.-R."/>
            <person name="Bae J.-W."/>
        </authorList>
    </citation>
    <scope>NUCLEOTIDE SEQUENCE [LARGE SCALE GENOMIC DNA]</scope>
    <source>
        <strain evidence="6 7">S12M18</strain>
    </source>
</reference>
<evidence type="ECO:0000313" key="6">
    <source>
        <dbReference type="EMBL" id="QCO56550.1"/>
    </source>
</evidence>
<protein>
    <submittedName>
        <fullName evidence="6">SCO family protein</fullName>
    </submittedName>
</protein>
<dbReference type="EMBL" id="CP039964">
    <property type="protein sequence ID" value="QCO56550.1"/>
    <property type="molecule type" value="Genomic_DNA"/>
</dbReference>
<organism evidence="6 7">
    <name type="scientific">Pseudorhodobacter turbinis</name>
    <dbReference type="NCBI Taxonomy" id="2500533"/>
    <lineage>
        <taxon>Bacteria</taxon>
        <taxon>Pseudomonadati</taxon>
        <taxon>Pseudomonadota</taxon>
        <taxon>Alphaproteobacteria</taxon>
        <taxon>Rhodobacterales</taxon>
        <taxon>Paracoccaceae</taxon>
        <taxon>Pseudorhodobacter</taxon>
    </lineage>
</organism>
<dbReference type="SUPFAM" id="SSF52833">
    <property type="entry name" value="Thioredoxin-like"/>
    <property type="match status" value="1"/>
</dbReference>
<evidence type="ECO:0000259" key="5">
    <source>
        <dbReference type="PROSITE" id="PS51352"/>
    </source>
</evidence>
<dbReference type="InterPro" id="IPR036249">
    <property type="entry name" value="Thioredoxin-like_sf"/>
</dbReference>
<name>A0A4P8EHA4_9RHOB</name>
<accession>A0A4P8EHA4</accession>
<dbReference type="OrthoDB" id="9790194at2"/>
<dbReference type="GO" id="GO:0046872">
    <property type="term" value="F:metal ion binding"/>
    <property type="evidence" value="ECO:0007669"/>
    <property type="project" value="UniProtKB-KW"/>
</dbReference>
<sequence>MLFLAGVTGAAAFTLGLGAWRTRNRSVHNPLLPLPLTSMDWRLTNHVGQEVTPADWRGRPAMVFFGFTYCPDVCPTTLLDIADWLEALGPDADRLTVALISVDPERDTPDALANYISHFDPRIIGLTGSVGATARAAADFRVSFKKEPSGDGDYTMNHTAGVFLFYANGQFASIIDFHEDRRFAVPKIRRILA</sequence>
<feature type="binding site" evidence="3">
    <location>
        <position position="70"/>
    </location>
    <ligand>
        <name>Cu cation</name>
        <dbReference type="ChEBI" id="CHEBI:23378"/>
    </ligand>
</feature>
<evidence type="ECO:0000256" key="4">
    <source>
        <dbReference type="PIRSR" id="PIRSR603782-2"/>
    </source>
</evidence>
<keyword evidence="2 3" id="KW-0186">Copper</keyword>
<dbReference type="PROSITE" id="PS51352">
    <property type="entry name" value="THIOREDOXIN_2"/>
    <property type="match status" value="1"/>
</dbReference>
<keyword evidence="4" id="KW-1015">Disulfide bond</keyword>
<dbReference type="Gene3D" id="3.40.30.10">
    <property type="entry name" value="Glutaredoxin"/>
    <property type="match status" value="1"/>
</dbReference>
<dbReference type="AlphaFoldDB" id="A0A4P8EHA4"/>
<gene>
    <name evidence="6" type="ORF">EOK75_07430</name>
</gene>
<evidence type="ECO:0000256" key="2">
    <source>
        <dbReference type="ARBA" id="ARBA00023008"/>
    </source>
</evidence>
<proteinExistence type="inferred from homology"/>
<comment type="similarity">
    <text evidence="1">Belongs to the SCO1/2 family.</text>
</comment>
<dbReference type="InterPro" id="IPR013766">
    <property type="entry name" value="Thioredoxin_domain"/>
</dbReference>
<evidence type="ECO:0000256" key="3">
    <source>
        <dbReference type="PIRSR" id="PIRSR603782-1"/>
    </source>
</evidence>
<dbReference type="KEGG" id="pseb:EOK75_07430"/>
<feature type="disulfide bond" description="Redox-active" evidence="4">
    <location>
        <begin position="70"/>
        <end position="74"/>
    </location>
</feature>
<feature type="binding site" evidence="3">
    <location>
        <position position="74"/>
    </location>
    <ligand>
        <name>Cu cation</name>
        <dbReference type="ChEBI" id="CHEBI:23378"/>
    </ligand>
</feature>
<evidence type="ECO:0000256" key="1">
    <source>
        <dbReference type="ARBA" id="ARBA00010996"/>
    </source>
</evidence>
<keyword evidence="7" id="KW-1185">Reference proteome</keyword>
<dbReference type="PANTHER" id="PTHR12151:SF25">
    <property type="entry name" value="LINALOOL DEHYDRATASE_ISOMERASE DOMAIN-CONTAINING PROTEIN"/>
    <property type="match status" value="1"/>
</dbReference>
<feature type="domain" description="Thioredoxin" evidence="5">
    <location>
        <begin position="32"/>
        <end position="193"/>
    </location>
</feature>
<dbReference type="Pfam" id="PF02630">
    <property type="entry name" value="SCO1-SenC"/>
    <property type="match status" value="1"/>
</dbReference>
<dbReference type="Proteomes" id="UP000298631">
    <property type="component" value="Chromosome"/>
</dbReference>
<dbReference type="FunFam" id="3.40.30.10:FF:000013">
    <property type="entry name" value="Blast:Protein SCO1 homolog, mitochondrial"/>
    <property type="match status" value="1"/>
</dbReference>
<dbReference type="InterPro" id="IPR003782">
    <property type="entry name" value="SCO1/SenC"/>
</dbReference>
<dbReference type="PANTHER" id="PTHR12151">
    <property type="entry name" value="ELECTRON TRANSPORT PROTIN SCO1/SENC FAMILY MEMBER"/>
    <property type="match status" value="1"/>
</dbReference>
<feature type="binding site" evidence="3">
    <location>
        <position position="158"/>
    </location>
    <ligand>
        <name>Cu cation</name>
        <dbReference type="ChEBI" id="CHEBI:23378"/>
    </ligand>
</feature>